<feature type="transmembrane region" description="Helical" evidence="1">
    <location>
        <begin position="7"/>
        <end position="23"/>
    </location>
</feature>
<dbReference type="KEGG" id="vg:55600045"/>
<sequence length="57" mass="6236">MEYVARVCSFLFGVGVFLLMAWNSHNHLYGIEPNIGAWGFIGIPVSSLAMAAAIHKK</sequence>
<feature type="transmembrane region" description="Helical" evidence="1">
    <location>
        <begin position="35"/>
        <end position="54"/>
    </location>
</feature>
<name>A0A345L260_9CAUD</name>
<reference evidence="2 3" key="1">
    <citation type="submission" date="2018-06" db="EMBL/GenBank/DDBJ databases">
        <authorList>
            <person name="Luttrell C.E."/>
            <person name="Myers K.N."/>
            <person name="Simpson A.N."/>
            <person name="Sulollari A."/>
            <person name="Suri N."/>
            <person name="Nayek S."/>
            <person name="Bhuiyan S."/>
            <person name="Smith B.R."/>
            <person name="Hughes L.E."/>
            <person name="Garlena R.A."/>
            <person name="Russell D.A."/>
            <person name="Pope W.H."/>
            <person name="Jacobs-Sera D."/>
            <person name="Hatfull G.F."/>
        </authorList>
    </citation>
    <scope>NUCLEOTIDE SEQUENCE [LARGE SCALE GENOMIC DNA]</scope>
</reference>
<keyword evidence="1" id="KW-1133">Transmembrane helix</keyword>
<organism evidence="2 3">
    <name type="scientific">Streptomyces phage Blueeyedbeauty</name>
    <dbReference type="NCBI Taxonomy" id="2250336"/>
    <lineage>
        <taxon>Viruses</taxon>
        <taxon>Duplodnaviria</taxon>
        <taxon>Heunggongvirae</taxon>
        <taxon>Uroviricota</taxon>
        <taxon>Caudoviricetes</taxon>
        <taxon>Stanwilliamsviridae</taxon>
        <taxon>Loccivirinae</taxon>
        <taxon>Annadreamyvirus</taxon>
        <taxon>Annadreamyvirus blueeyedbeauty</taxon>
    </lineage>
</organism>
<protein>
    <submittedName>
        <fullName evidence="2">Uncharacterized protein</fullName>
    </submittedName>
</protein>
<dbReference type="EMBL" id="MH536814">
    <property type="protein sequence ID" value="AXH49362.1"/>
    <property type="molecule type" value="Genomic_DNA"/>
</dbReference>
<evidence type="ECO:0000256" key="1">
    <source>
        <dbReference type="SAM" id="Phobius"/>
    </source>
</evidence>
<evidence type="ECO:0000313" key="3">
    <source>
        <dbReference type="Proteomes" id="UP000258408"/>
    </source>
</evidence>
<keyword evidence="1" id="KW-0812">Transmembrane</keyword>
<proteinExistence type="predicted"/>
<keyword evidence="1" id="KW-0472">Membrane</keyword>
<dbReference type="Proteomes" id="UP000258408">
    <property type="component" value="Segment"/>
</dbReference>
<keyword evidence="3" id="KW-1185">Reference proteome</keyword>
<evidence type="ECO:0000313" key="2">
    <source>
        <dbReference type="EMBL" id="AXH49362.1"/>
    </source>
</evidence>
<accession>A0A345L260</accession>
<dbReference type="RefSeq" id="YP_009839416.1">
    <property type="nucleotide sequence ID" value="NC_048720.1"/>
</dbReference>
<gene>
    <name evidence="2" type="primary">255</name>
    <name evidence="2" type="ORF">SEA_BLUEEYEDBEAUTY_255</name>
</gene>
<dbReference type="GeneID" id="55600045"/>